<dbReference type="InterPro" id="IPR016163">
    <property type="entry name" value="Ald_DH_C"/>
</dbReference>
<dbReference type="EMBL" id="JANPWZ010003001">
    <property type="protein sequence ID" value="KAJ3554803.1"/>
    <property type="molecule type" value="Genomic_DNA"/>
</dbReference>
<dbReference type="GO" id="GO:0009450">
    <property type="term" value="P:gamma-aminobutyric acid catabolic process"/>
    <property type="evidence" value="ECO:0007669"/>
    <property type="project" value="TreeGrafter"/>
</dbReference>
<keyword evidence="5 8" id="KW-0560">Oxidoreductase</keyword>
<feature type="active site" evidence="7">
    <location>
        <position position="245"/>
    </location>
</feature>
<organism evidence="10 11">
    <name type="scientific">Xylaria arbuscula</name>
    <dbReference type="NCBI Taxonomy" id="114810"/>
    <lineage>
        <taxon>Eukaryota</taxon>
        <taxon>Fungi</taxon>
        <taxon>Dikarya</taxon>
        <taxon>Ascomycota</taxon>
        <taxon>Pezizomycotina</taxon>
        <taxon>Sordariomycetes</taxon>
        <taxon>Xylariomycetidae</taxon>
        <taxon>Xylariales</taxon>
        <taxon>Xylariaceae</taxon>
        <taxon>Xylaria</taxon>
    </lineage>
</organism>
<feature type="domain" description="Aldehyde dehydrogenase" evidence="9">
    <location>
        <begin position="34"/>
        <end position="123"/>
    </location>
</feature>
<dbReference type="InterPro" id="IPR050740">
    <property type="entry name" value="Aldehyde_DH_Superfamily"/>
</dbReference>
<dbReference type="GO" id="GO:0004777">
    <property type="term" value="F:succinate-semialdehyde dehydrogenase (NAD+) activity"/>
    <property type="evidence" value="ECO:0007669"/>
    <property type="project" value="UniProtKB-EC"/>
</dbReference>
<evidence type="ECO:0000313" key="10">
    <source>
        <dbReference type="EMBL" id="KAJ3554803.1"/>
    </source>
</evidence>
<accession>A0A9W8N4J8</accession>
<comment type="pathway">
    <text evidence="1">Amino-acid degradation; 4-aminobutanoate degradation.</text>
</comment>
<dbReference type="Gene3D" id="3.40.605.10">
    <property type="entry name" value="Aldehyde Dehydrogenase, Chain A, domain 1"/>
    <property type="match status" value="1"/>
</dbReference>
<evidence type="ECO:0000256" key="2">
    <source>
        <dbReference type="ARBA" id="ARBA00009986"/>
    </source>
</evidence>
<evidence type="ECO:0000256" key="7">
    <source>
        <dbReference type="PROSITE-ProRule" id="PRU10007"/>
    </source>
</evidence>
<feature type="domain" description="Aldehyde dehydrogenase" evidence="9">
    <location>
        <begin position="150"/>
        <end position="470"/>
    </location>
</feature>
<reference evidence="10" key="1">
    <citation type="submission" date="2022-07" db="EMBL/GenBank/DDBJ databases">
        <title>Genome Sequence of Xylaria arbuscula.</title>
        <authorList>
            <person name="Buettner E."/>
        </authorList>
    </citation>
    <scope>NUCLEOTIDE SEQUENCE</scope>
    <source>
        <strain evidence="10">VT107</strain>
    </source>
</reference>
<evidence type="ECO:0000256" key="3">
    <source>
        <dbReference type="ARBA" id="ARBA00013051"/>
    </source>
</evidence>
<dbReference type="GO" id="GO:0005737">
    <property type="term" value="C:cytoplasm"/>
    <property type="evidence" value="ECO:0007669"/>
    <property type="project" value="TreeGrafter"/>
</dbReference>
<dbReference type="CDD" id="cd07103">
    <property type="entry name" value="ALDH_F5_SSADH_GabD"/>
    <property type="match status" value="1"/>
</dbReference>
<dbReference type="InterPro" id="IPR016161">
    <property type="entry name" value="Ald_DH/histidinol_DH"/>
</dbReference>
<evidence type="ECO:0000256" key="4">
    <source>
        <dbReference type="ARBA" id="ARBA00019842"/>
    </source>
</evidence>
<dbReference type="FunFam" id="3.40.309.10:FF:000004">
    <property type="entry name" value="Succinate-semialdehyde dehydrogenase I"/>
    <property type="match status" value="1"/>
</dbReference>
<proteinExistence type="inferred from homology"/>
<dbReference type="InterPro" id="IPR015590">
    <property type="entry name" value="Aldehyde_DH_dom"/>
</dbReference>
<evidence type="ECO:0000256" key="6">
    <source>
        <dbReference type="ARBA" id="ARBA00030806"/>
    </source>
</evidence>
<dbReference type="PANTHER" id="PTHR43353:SF5">
    <property type="entry name" value="SUCCINATE-SEMIALDEHYDE DEHYDROGENASE, MITOCHONDRIAL"/>
    <property type="match status" value="1"/>
</dbReference>
<dbReference type="InterPro" id="IPR016160">
    <property type="entry name" value="Ald_DH_CS_CYS"/>
</dbReference>
<dbReference type="InterPro" id="IPR016162">
    <property type="entry name" value="Ald_DH_N"/>
</dbReference>
<sequence>MQNWPSALRSTPFNLFGLCHTAIPSPLFEPLSQSLSGRQRARLLRQWHELAVKHSSDLSLLITLENGKSLADSKGEVTYAAGFIEWVSEEAPRIYGHVLPLTAAGNQVISVKEPIGVCVLITPQMEFPCGHGYKVRLPPAWLHHPFVLRMTRKVGAALAAGCTVVIKSPEETPFTVNALVELARKAGIPPGVINVVTAKQNTEEVGLTLTTSASVHKVSFSGSTRVGKLLMRHCAEGTLKKISLELGGNAPFIVFDDADIDNAINAALVCKFRCTGQTCIAANNIYVQNRIYDEFASKLAERVRNEFIIGNGLNTNVAHGPLLHSRAVDKVQAQVDDALGKSGRVLVGGNKMSELGPNFFEPTVITDLTTAMQLAKEETFRPIATLFRFSTENEVIKLANGTDMGLSAYIFSQDFQRVWRTSTGLDAGMVGVNIGSISDPSSPFGGIKSSGFGREGSKYGIDKYVVVKAIVLSGLGMSP</sequence>
<dbReference type="AlphaFoldDB" id="A0A9W8N4J8"/>
<dbReference type="EC" id="1.2.1.24" evidence="3"/>
<evidence type="ECO:0000256" key="1">
    <source>
        <dbReference type="ARBA" id="ARBA00005176"/>
    </source>
</evidence>
<dbReference type="VEuPathDB" id="FungiDB:F4678DRAFT_449559"/>
<dbReference type="FunFam" id="3.40.605.10:FF:000063">
    <property type="entry name" value="Succinate-semialdehyde dehydrogenase, mitochondrial"/>
    <property type="match status" value="1"/>
</dbReference>
<dbReference type="PROSITE" id="PS00687">
    <property type="entry name" value="ALDEHYDE_DEHYDR_GLU"/>
    <property type="match status" value="1"/>
</dbReference>
<evidence type="ECO:0000313" key="11">
    <source>
        <dbReference type="Proteomes" id="UP001148614"/>
    </source>
</evidence>
<comment type="similarity">
    <text evidence="2 8">Belongs to the aldehyde dehydrogenase family.</text>
</comment>
<dbReference type="Proteomes" id="UP001148614">
    <property type="component" value="Unassembled WGS sequence"/>
</dbReference>
<protein>
    <recommendedName>
        <fullName evidence="4">Succinate-semialdehyde dehydrogenase, mitochondrial</fullName>
        <ecNumber evidence="3">1.2.1.24</ecNumber>
    </recommendedName>
    <alternativeName>
        <fullName evidence="6">NAD(+)-dependent succinic semialdehyde dehydrogenase</fullName>
    </alternativeName>
</protein>
<comment type="caution">
    <text evidence="10">The sequence shown here is derived from an EMBL/GenBank/DDBJ whole genome shotgun (WGS) entry which is preliminary data.</text>
</comment>
<dbReference type="PANTHER" id="PTHR43353">
    <property type="entry name" value="SUCCINATE-SEMIALDEHYDE DEHYDROGENASE, MITOCHONDRIAL"/>
    <property type="match status" value="1"/>
</dbReference>
<dbReference type="SUPFAM" id="SSF53720">
    <property type="entry name" value="ALDH-like"/>
    <property type="match status" value="1"/>
</dbReference>
<dbReference type="InterPro" id="IPR029510">
    <property type="entry name" value="Ald_DH_CS_GLU"/>
</dbReference>
<name>A0A9W8N4J8_9PEZI</name>
<evidence type="ECO:0000259" key="9">
    <source>
        <dbReference type="Pfam" id="PF00171"/>
    </source>
</evidence>
<evidence type="ECO:0000256" key="8">
    <source>
        <dbReference type="RuleBase" id="RU003345"/>
    </source>
</evidence>
<dbReference type="Gene3D" id="3.40.309.10">
    <property type="entry name" value="Aldehyde Dehydrogenase, Chain A, domain 2"/>
    <property type="match status" value="1"/>
</dbReference>
<dbReference type="Pfam" id="PF00171">
    <property type="entry name" value="Aldedh"/>
    <property type="match status" value="2"/>
</dbReference>
<evidence type="ECO:0000256" key="5">
    <source>
        <dbReference type="ARBA" id="ARBA00023002"/>
    </source>
</evidence>
<dbReference type="PROSITE" id="PS00070">
    <property type="entry name" value="ALDEHYDE_DEHYDR_CYS"/>
    <property type="match status" value="1"/>
</dbReference>
<gene>
    <name evidence="10" type="ORF">NPX13_g10513</name>
</gene>
<keyword evidence="11" id="KW-1185">Reference proteome</keyword>